<dbReference type="RefSeq" id="WP_054337788.1">
    <property type="nucleotide sequence ID" value="NZ_BAABXJ010000001.1"/>
</dbReference>
<evidence type="ECO:0000313" key="2">
    <source>
        <dbReference type="EMBL" id="MCZ0690949.1"/>
    </source>
</evidence>
<proteinExistence type="predicted"/>
<dbReference type="AlphaFoldDB" id="A0AAJ1GF75"/>
<accession>A0AAJ1GF75</accession>
<sequence>MRGTLKHRRSAKEMKRDRDDHFADLAEHEPTENAKKWMQRGAYSVEDCLRKWGVDTKGSVASGQVKTKKVHTEQSKT</sequence>
<feature type="region of interest" description="Disordered" evidence="1">
    <location>
        <begin position="1"/>
        <end position="27"/>
    </location>
</feature>
<protein>
    <submittedName>
        <fullName evidence="2">Uncharacterized protein</fullName>
    </submittedName>
</protein>
<organism evidence="2 3">
    <name type="scientific">Mediterraneibacter gnavus</name>
    <name type="common">Ruminococcus gnavus</name>
    <dbReference type="NCBI Taxonomy" id="33038"/>
    <lineage>
        <taxon>Bacteria</taxon>
        <taxon>Bacillati</taxon>
        <taxon>Bacillota</taxon>
        <taxon>Clostridia</taxon>
        <taxon>Lachnospirales</taxon>
        <taxon>Lachnospiraceae</taxon>
        <taxon>Mediterraneibacter</taxon>
    </lineage>
</organism>
<dbReference type="Proteomes" id="UP001076974">
    <property type="component" value="Unassembled WGS sequence"/>
</dbReference>
<gene>
    <name evidence="2" type="ORF">OZZ16_13825</name>
</gene>
<feature type="region of interest" description="Disordered" evidence="1">
    <location>
        <begin position="58"/>
        <end position="77"/>
    </location>
</feature>
<reference evidence="2" key="1">
    <citation type="submission" date="2022-11" db="EMBL/GenBank/DDBJ databases">
        <title>Temperate bacteriophages infecting mucin-degrading bacterium Ruminococcus gnavus from the human gut.</title>
        <authorList>
            <person name="Buttimer C."/>
        </authorList>
    </citation>
    <scope>NUCLEOTIDE SEQUENCE</scope>
    <source>
        <strain evidence="2">CCUG 52279</strain>
    </source>
</reference>
<evidence type="ECO:0000313" key="3">
    <source>
        <dbReference type="Proteomes" id="UP001076974"/>
    </source>
</evidence>
<dbReference type="EMBL" id="JAPRBD010000029">
    <property type="protein sequence ID" value="MCZ0690949.1"/>
    <property type="molecule type" value="Genomic_DNA"/>
</dbReference>
<feature type="compositionally biased region" description="Basic residues" evidence="1">
    <location>
        <begin position="1"/>
        <end position="10"/>
    </location>
</feature>
<feature type="compositionally biased region" description="Basic and acidic residues" evidence="1">
    <location>
        <begin position="11"/>
        <end position="27"/>
    </location>
</feature>
<evidence type="ECO:0000256" key="1">
    <source>
        <dbReference type="SAM" id="MobiDB-lite"/>
    </source>
</evidence>
<name>A0AAJ1GF75_MEDGN</name>
<comment type="caution">
    <text evidence="2">The sequence shown here is derived from an EMBL/GenBank/DDBJ whole genome shotgun (WGS) entry which is preliminary data.</text>
</comment>